<evidence type="ECO:0000313" key="3">
    <source>
        <dbReference type="EMBL" id="RUO18812.1"/>
    </source>
</evidence>
<gene>
    <name evidence="2" type="ORF">B0I24_1186</name>
    <name evidence="3" type="ORF">CWE07_13575</name>
</gene>
<name>A0A327WP50_9GAMM</name>
<reference evidence="3 5" key="1">
    <citation type="journal article" date="2018" name="Front. Microbiol.">
        <title>Genome-Based Analysis Reveals the Taxonomy and Diversity of the Family Idiomarinaceae.</title>
        <authorList>
            <person name="Liu Y."/>
            <person name="Lai Q."/>
            <person name="Shao Z."/>
        </authorList>
    </citation>
    <scope>NUCLEOTIDE SEQUENCE [LARGE SCALE GENOMIC DNA]</scope>
    <source>
        <strain evidence="3 5">CF12-14</strain>
    </source>
</reference>
<dbReference type="EMBL" id="QLMD01000018">
    <property type="protein sequence ID" value="RAJ93555.1"/>
    <property type="molecule type" value="Genomic_DNA"/>
</dbReference>
<evidence type="ECO:0000313" key="4">
    <source>
        <dbReference type="Proteomes" id="UP000249203"/>
    </source>
</evidence>
<dbReference type="AlphaFoldDB" id="A0A327WP50"/>
<sequence length="232" mass="24734">MRNTLPLFTIGVLSTAVHLTAHANGGHFLVDDADITPPGECALEVWAQRASASAQDRVDQPNATHSVVAQPLCTTRNGWEIGIPLEYNTSESELASYGLELKTMLSGDLYGGALALSIGAVRDQQLDSFEGAFINLPYSRELNESAMLHINLGSQYDSIESQWRATWGAAATVGLTSRFDLIAETAGVGRDSPAAALGLRSVLSSRVELDASFGRDFEVRSNLVAVGLNIAL</sequence>
<evidence type="ECO:0000256" key="1">
    <source>
        <dbReference type="SAM" id="SignalP"/>
    </source>
</evidence>
<reference evidence="2 4" key="2">
    <citation type="submission" date="2018-06" db="EMBL/GenBank/DDBJ databases">
        <title>Genomic Encyclopedia of Type Strains, Phase III (KMG-III): the genomes of soil and plant-associated and newly described type strains.</title>
        <authorList>
            <person name="Whitman W."/>
        </authorList>
    </citation>
    <scope>NUCLEOTIDE SEQUENCE [LARGE SCALE GENOMIC DNA]</scope>
    <source>
        <strain evidence="2 4">CGMCC 1.15366</strain>
    </source>
</reference>
<dbReference type="Proteomes" id="UP000287865">
    <property type="component" value="Unassembled WGS sequence"/>
</dbReference>
<dbReference type="EMBL" id="PIPK01000018">
    <property type="protein sequence ID" value="RUO18812.1"/>
    <property type="molecule type" value="Genomic_DNA"/>
</dbReference>
<evidence type="ECO:0000313" key="5">
    <source>
        <dbReference type="Proteomes" id="UP000287865"/>
    </source>
</evidence>
<keyword evidence="1" id="KW-0732">Signal</keyword>
<dbReference type="Proteomes" id="UP000249203">
    <property type="component" value="Unassembled WGS sequence"/>
</dbReference>
<dbReference type="OrthoDB" id="7061356at2"/>
<proteinExistence type="predicted"/>
<organism evidence="2 4">
    <name type="scientific">Aliidiomarina maris</name>
    <dbReference type="NCBI Taxonomy" id="531312"/>
    <lineage>
        <taxon>Bacteria</taxon>
        <taxon>Pseudomonadati</taxon>
        <taxon>Pseudomonadota</taxon>
        <taxon>Gammaproteobacteria</taxon>
        <taxon>Alteromonadales</taxon>
        <taxon>Idiomarinaceae</taxon>
        <taxon>Aliidiomarina</taxon>
    </lineage>
</organism>
<comment type="caution">
    <text evidence="2">The sequence shown here is derived from an EMBL/GenBank/DDBJ whole genome shotgun (WGS) entry which is preliminary data.</text>
</comment>
<accession>A0A327WP50</accession>
<evidence type="ECO:0008006" key="6">
    <source>
        <dbReference type="Google" id="ProtNLM"/>
    </source>
</evidence>
<protein>
    <recommendedName>
        <fullName evidence="6">Outer membrane beta-barrel porin/alpha-amylase</fullName>
    </recommendedName>
</protein>
<feature type="signal peptide" evidence="1">
    <location>
        <begin position="1"/>
        <end position="23"/>
    </location>
</feature>
<keyword evidence="5" id="KW-1185">Reference proteome</keyword>
<evidence type="ECO:0000313" key="2">
    <source>
        <dbReference type="EMBL" id="RAJ93555.1"/>
    </source>
</evidence>
<feature type="chain" id="PRO_5016270766" description="Outer membrane beta-barrel porin/alpha-amylase" evidence="1">
    <location>
        <begin position="24"/>
        <end position="232"/>
    </location>
</feature>